<dbReference type="Proteomes" id="UP001060215">
    <property type="component" value="Chromosome 2"/>
</dbReference>
<organism evidence="1 2">
    <name type="scientific">Camellia lanceoleosa</name>
    <dbReference type="NCBI Taxonomy" id="1840588"/>
    <lineage>
        <taxon>Eukaryota</taxon>
        <taxon>Viridiplantae</taxon>
        <taxon>Streptophyta</taxon>
        <taxon>Embryophyta</taxon>
        <taxon>Tracheophyta</taxon>
        <taxon>Spermatophyta</taxon>
        <taxon>Magnoliopsida</taxon>
        <taxon>eudicotyledons</taxon>
        <taxon>Gunneridae</taxon>
        <taxon>Pentapetalae</taxon>
        <taxon>asterids</taxon>
        <taxon>Ericales</taxon>
        <taxon>Theaceae</taxon>
        <taxon>Camellia</taxon>
    </lineage>
</organism>
<reference evidence="1 2" key="1">
    <citation type="journal article" date="2022" name="Plant J.">
        <title>Chromosome-level genome of Camellia lanceoleosa provides a valuable resource for understanding genome evolution and self-incompatibility.</title>
        <authorList>
            <person name="Gong W."/>
            <person name="Xiao S."/>
            <person name="Wang L."/>
            <person name="Liao Z."/>
            <person name="Chang Y."/>
            <person name="Mo W."/>
            <person name="Hu G."/>
            <person name="Li W."/>
            <person name="Zhao G."/>
            <person name="Zhu H."/>
            <person name="Hu X."/>
            <person name="Ji K."/>
            <person name="Xiang X."/>
            <person name="Song Q."/>
            <person name="Yuan D."/>
            <person name="Jin S."/>
            <person name="Zhang L."/>
        </authorList>
    </citation>
    <scope>NUCLEOTIDE SEQUENCE [LARGE SCALE GENOMIC DNA]</scope>
    <source>
        <strain evidence="1">SQ_2022a</strain>
    </source>
</reference>
<dbReference type="EMBL" id="CM045759">
    <property type="protein sequence ID" value="KAI8017048.1"/>
    <property type="molecule type" value="Genomic_DNA"/>
</dbReference>
<gene>
    <name evidence="1" type="ORF">LOK49_LG04G03266</name>
</gene>
<protein>
    <submittedName>
        <fullName evidence="1">Uncharacterized protein</fullName>
    </submittedName>
</protein>
<keyword evidence="2" id="KW-1185">Reference proteome</keyword>
<sequence length="272" mass="32240">MEEYRRLFMEEASFYNRLILGACLPNSVWDPLPHFFQTWLRNYIAANFIYFLSGFLWCFYLYYLKRNVYLPKDAIPSTKSMLLQISVATKGLPCYSIVPTISDFMIQSGWTRCFVRMSDVSWPAYLVYLMVYVVSVEFMIYWVHRELHDIKLLYKYLHATHHIYNKQNTLSPFAGLAFHPLDGVLQALPHVIALFLVPMHFKTHIFLVFLELLWTVNIHDCINAKLWPVMGAGYHTVHHITYCHNYGHFTIWMDWMFGTLCYPTDDDESKNI</sequence>
<name>A0ACC0HVU0_9ERIC</name>
<proteinExistence type="predicted"/>
<evidence type="ECO:0000313" key="2">
    <source>
        <dbReference type="Proteomes" id="UP001060215"/>
    </source>
</evidence>
<evidence type="ECO:0000313" key="1">
    <source>
        <dbReference type="EMBL" id="KAI8017048.1"/>
    </source>
</evidence>
<comment type="caution">
    <text evidence="1">The sequence shown here is derived from an EMBL/GenBank/DDBJ whole genome shotgun (WGS) entry which is preliminary data.</text>
</comment>
<accession>A0ACC0HVU0</accession>